<keyword evidence="2" id="KW-0964">Secreted</keyword>
<dbReference type="InterPro" id="IPR002022">
    <property type="entry name" value="Pec_lyase"/>
</dbReference>
<reference evidence="5 6" key="1">
    <citation type="submission" date="2023-02" db="EMBL/GenBank/DDBJ databases">
        <title>Genome sequence of Paenibacillus kyungheensis KACC 18744.</title>
        <authorList>
            <person name="Kim S."/>
            <person name="Heo J."/>
            <person name="Kwon S.-W."/>
        </authorList>
    </citation>
    <scope>NUCLEOTIDE SEQUENCE [LARGE SCALE GENOMIC DNA]</scope>
    <source>
        <strain evidence="5 6">KACC 18744</strain>
    </source>
</reference>
<dbReference type="PANTHER" id="PTHR31683:SF18">
    <property type="entry name" value="PECTATE LYASE 21-RELATED"/>
    <property type="match status" value="1"/>
</dbReference>
<dbReference type="InterPro" id="IPR045032">
    <property type="entry name" value="PEL"/>
</dbReference>
<comment type="subcellular location">
    <subcellularLocation>
        <location evidence="2">Secreted</location>
    </subcellularLocation>
</comment>
<keyword evidence="6" id="KW-1185">Reference proteome</keyword>
<keyword evidence="1 2" id="KW-0456">Lyase</keyword>
<organism evidence="5 6">
    <name type="scientific">Paenibacillus kyungheensis</name>
    <dbReference type="NCBI Taxonomy" id="1452732"/>
    <lineage>
        <taxon>Bacteria</taxon>
        <taxon>Bacillati</taxon>
        <taxon>Bacillota</taxon>
        <taxon>Bacilli</taxon>
        <taxon>Bacillales</taxon>
        <taxon>Paenibacillaceae</taxon>
        <taxon>Paenibacillus</taxon>
    </lineage>
</organism>
<dbReference type="GO" id="GO:0030570">
    <property type="term" value="F:pectate lyase activity"/>
    <property type="evidence" value="ECO:0007669"/>
    <property type="project" value="InterPro"/>
</dbReference>
<dbReference type="Pfam" id="PF00544">
    <property type="entry name" value="Pectate_lyase_4"/>
    <property type="match status" value="1"/>
</dbReference>
<keyword evidence="2" id="KW-0119">Carbohydrate metabolism</keyword>
<evidence type="ECO:0000313" key="5">
    <source>
        <dbReference type="EMBL" id="WCT55791.1"/>
    </source>
</evidence>
<dbReference type="EMBL" id="CP117416">
    <property type="protein sequence ID" value="WCT55791.1"/>
    <property type="molecule type" value="Genomic_DNA"/>
</dbReference>
<dbReference type="AlphaFoldDB" id="A0AAX3M2M9"/>
<dbReference type="RefSeq" id="WP_273614141.1">
    <property type="nucleotide sequence ID" value="NZ_CP117416.1"/>
</dbReference>
<dbReference type="GO" id="GO:0005576">
    <property type="term" value="C:extracellular region"/>
    <property type="evidence" value="ECO:0007669"/>
    <property type="project" value="UniProtKB-SubCell"/>
</dbReference>
<gene>
    <name evidence="5" type="ORF">PQ456_22010</name>
</gene>
<dbReference type="Proteomes" id="UP001220509">
    <property type="component" value="Chromosome"/>
</dbReference>
<evidence type="ECO:0000256" key="1">
    <source>
        <dbReference type="ARBA" id="ARBA00023239"/>
    </source>
</evidence>
<keyword evidence="2" id="KW-0624">Polysaccharide degradation</keyword>
<dbReference type="Gene3D" id="2.160.20.10">
    <property type="entry name" value="Single-stranded right-handed beta-helix, Pectin lyase-like"/>
    <property type="match status" value="1"/>
</dbReference>
<dbReference type="SUPFAM" id="SSF51126">
    <property type="entry name" value="Pectin lyase-like"/>
    <property type="match status" value="1"/>
</dbReference>
<keyword evidence="3" id="KW-0732">Signal</keyword>
<name>A0AAX3M2M9_9BACL</name>
<dbReference type="KEGG" id="pka:PQ456_22010"/>
<evidence type="ECO:0000256" key="3">
    <source>
        <dbReference type="SAM" id="SignalP"/>
    </source>
</evidence>
<sequence>MKVLNKKSIMALCLGVVTSLALIAPASAAPDFAIKGYATVSGSTTGGAGGTTVTVSDLASLKNYGTASGKYIIKVNGTINLSGQVDITSNKTVVGVGKNSGLTGGGLRVKNSSNVIIQNLNISKATGTDAITVQASNHVWVDHNDLSSDLSHDKDYYDGLLDISHGSDYVTASWNKFHDHFKTSLVGHSDNNASEDTGKFHVTYHHNSFVNTNSRLPSLRFGTGHIYNNYYENAETGVNSRIGAQVLVEGNYFNNVKTPIMTTKTKGIDGYVVERNNVYVSSGNNTIGQVGSLTSVPYTYNLDSGSTLQSTIAQYGGTGVVTP</sequence>
<dbReference type="SMART" id="SM00656">
    <property type="entry name" value="Amb_all"/>
    <property type="match status" value="1"/>
</dbReference>
<feature type="chain" id="PRO_5043993661" evidence="3">
    <location>
        <begin position="29"/>
        <end position="323"/>
    </location>
</feature>
<evidence type="ECO:0000313" key="6">
    <source>
        <dbReference type="Proteomes" id="UP001220509"/>
    </source>
</evidence>
<proteinExistence type="inferred from homology"/>
<dbReference type="PANTHER" id="PTHR31683">
    <property type="entry name" value="PECTATE LYASE 18-RELATED"/>
    <property type="match status" value="1"/>
</dbReference>
<feature type="domain" description="Pectate lyase" evidence="4">
    <location>
        <begin position="48"/>
        <end position="259"/>
    </location>
</feature>
<feature type="signal peptide" evidence="3">
    <location>
        <begin position="1"/>
        <end position="28"/>
    </location>
</feature>
<evidence type="ECO:0000259" key="4">
    <source>
        <dbReference type="SMART" id="SM00656"/>
    </source>
</evidence>
<protein>
    <submittedName>
        <fullName evidence="5">Pectate lyase</fullName>
    </submittedName>
</protein>
<dbReference type="InterPro" id="IPR012334">
    <property type="entry name" value="Pectin_lyas_fold"/>
</dbReference>
<dbReference type="InterPro" id="IPR011050">
    <property type="entry name" value="Pectin_lyase_fold/virulence"/>
</dbReference>
<evidence type="ECO:0000256" key="2">
    <source>
        <dbReference type="RuleBase" id="RU361173"/>
    </source>
</evidence>
<comment type="similarity">
    <text evidence="2">Belongs to the polysaccharide lyase 1 family.</text>
</comment>
<accession>A0AAX3M2M9</accession>
<dbReference type="GO" id="GO:0000272">
    <property type="term" value="P:polysaccharide catabolic process"/>
    <property type="evidence" value="ECO:0007669"/>
    <property type="project" value="UniProtKB-KW"/>
</dbReference>